<dbReference type="Pfam" id="PF18911">
    <property type="entry name" value="PKD_4"/>
    <property type="match status" value="1"/>
</dbReference>
<name>A0ABU1Y4A6_9FLAO</name>
<gene>
    <name evidence="3" type="ORF">J2W48_000984</name>
</gene>
<dbReference type="InterPro" id="IPR026341">
    <property type="entry name" value="T9SS_type_B"/>
</dbReference>
<reference evidence="3 4" key="1">
    <citation type="submission" date="2023-07" db="EMBL/GenBank/DDBJ databases">
        <title>Sorghum-associated microbial communities from plants grown in Nebraska, USA.</title>
        <authorList>
            <person name="Schachtman D."/>
        </authorList>
    </citation>
    <scope>NUCLEOTIDE SEQUENCE [LARGE SCALE GENOMIC DNA]</scope>
    <source>
        <strain evidence="3 4">4129</strain>
    </source>
</reference>
<feature type="signal peptide" evidence="1">
    <location>
        <begin position="1"/>
        <end position="20"/>
    </location>
</feature>
<dbReference type="SUPFAM" id="SSF75011">
    <property type="entry name" value="3-carboxy-cis,cis-mucoante lactonizing enzyme"/>
    <property type="match status" value="1"/>
</dbReference>
<dbReference type="Proteomes" id="UP001269081">
    <property type="component" value="Unassembled WGS sequence"/>
</dbReference>
<protein>
    <submittedName>
        <fullName evidence="3">Gliding motility-associated-like protein</fullName>
    </submittedName>
</protein>
<keyword evidence="4" id="KW-1185">Reference proteome</keyword>
<dbReference type="PROSITE" id="PS50093">
    <property type="entry name" value="PKD"/>
    <property type="match status" value="1"/>
</dbReference>
<dbReference type="InterPro" id="IPR013783">
    <property type="entry name" value="Ig-like_fold"/>
</dbReference>
<sequence>MKISAQFIFILFILATPSFAQKEAAIWFFGNYAGLDFNSGSPVALTNGKLITKEGCATISDKDGNLLFYTDGSIVYNKNHQIMPNGSGLLGHNSSTQSAIIVPKPNNPYVYYIFTVDQPLPANADDNPLNDMNPPNNGLNYSQVDIRLNNGLGDIVVTEKNVPLVTYDLNDSEEVKYKCSEKITAVQHGDGVSFWVITHFINNFYAFKISAQGVNNNPVKTTTALTIPIGGYLANAIGCLKASPNGKKIVIANNASRRTNENGPKGNPIRDTGNVLLYDFDSSTGITSNEMLLLSNSNPYGVEFSSKTKKIYVTANKFNADGETILESSLIQYDLKSANILSSKTIVNTSPLISGALQLGIDEKIYCAGYLTTDFKRNKISVINNPELDGTSCNYLPNAIDLKTGSTEQGLPPFITSLFLYTFSYEFNCFGQATHFFINSVETIDSVVWDFGDGTTSTDREPYHTYLVPGDYKVTLIKTVNGENREPVEKNIVIYETPSILGTPYKLIQCDTRDAFPSDGVSIFNLSLANEPLCLGQKDFEVTYYHSIVEAENDTENIQSIPVIYQNNVRDEIVYAKVFQANSSCYNIGTIILHVNKNIAILPESYNKCDIGDGSTLFDLDQKKVLIKIELSLPSDVVLFFYSNKNDADLGKNELKGLYSSTSKTLFIRAENKDGCYGTGQFDLVVEPTPKINPLENMIICEGTASPSVILDAGILAPDIASDFSYLWSTNEITPTITVAKEGEYTVIVKNKYGCTATHKSIVSLSYTARINNIIVNDILSLNNVMIEVANPSNYQYMIKFENGTTTPFQSSPIFINMPGGFHEIIIENIDGCGQIRENISVLDAPAFFTPNNDGYNDYWNVKGVNTPFYTNSMINIFDRYGKLIKQMVPLSNEGWDGNFNGFPLPSDDYWYTIKLEDGREGKGHFSLKR</sequence>
<evidence type="ECO:0000313" key="3">
    <source>
        <dbReference type="EMBL" id="MDR7209054.1"/>
    </source>
</evidence>
<dbReference type="RefSeq" id="WP_310278840.1">
    <property type="nucleotide sequence ID" value="NZ_JAVDWQ010000002.1"/>
</dbReference>
<dbReference type="SUPFAM" id="SSF49299">
    <property type="entry name" value="PKD domain"/>
    <property type="match status" value="1"/>
</dbReference>
<dbReference type="NCBIfam" id="TIGR04131">
    <property type="entry name" value="Bac_Flav_CTERM"/>
    <property type="match status" value="1"/>
</dbReference>
<evidence type="ECO:0000313" key="4">
    <source>
        <dbReference type="Proteomes" id="UP001269081"/>
    </source>
</evidence>
<dbReference type="Gene3D" id="2.60.40.10">
    <property type="entry name" value="Immunoglobulins"/>
    <property type="match status" value="1"/>
</dbReference>
<evidence type="ECO:0000256" key="1">
    <source>
        <dbReference type="SAM" id="SignalP"/>
    </source>
</evidence>
<organism evidence="3 4">
    <name type="scientific">Flavobacterium piscis</name>
    <dbReference type="NCBI Taxonomy" id="1114874"/>
    <lineage>
        <taxon>Bacteria</taxon>
        <taxon>Pseudomonadati</taxon>
        <taxon>Bacteroidota</taxon>
        <taxon>Flavobacteriia</taxon>
        <taxon>Flavobacteriales</taxon>
        <taxon>Flavobacteriaceae</taxon>
        <taxon>Flavobacterium</taxon>
    </lineage>
</organism>
<keyword evidence="1" id="KW-0732">Signal</keyword>
<proteinExistence type="predicted"/>
<accession>A0ABU1Y4A6</accession>
<feature type="chain" id="PRO_5047533244" evidence="1">
    <location>
        <begin position="21"/>
        <end position="930"/>
    </location>
</feature>
<feature type="domain" description="PKD" evidence="2">
    <location>
        <begin position="449"/>
        <end position="476"/>
    </location>
</feature>
<dbReference type="InterPro" id="IPR035986">
    <property type="entry name" value="PKD_dom_sf"/>
</dbReference>
<evidence type="ECO:0000259" key="2">
    <source>
        <dbReference type="PROSITE" id="PS50093"/>
    </source>
</evidence>
<dbReference type="CDD" id="cd00146">
    <property type="entry name" value="PKD"/>
    <property type="match status" value="1"/>
</dbReference>
<dbReference type="Pfam" id="PF13585">
    <property type="entry name" value="CHU_C"/>
    <property type="match status" value="1"/>
</dbReference>
<dbReference type="InterPro" id="IPR000601">
    <property type="entry name" value="PKD_dom"/>
</dbReference>
<comment type="caution">
    <text evidence="3">The sequence shown here is derived from an EMBL/GenBank/DDBJ whole genome shotgun (WGS) entry which is preliminary data.</text>
</comment>
<dbReference type="EMBL" id="JAVDWQ010000002">
    <property type="protein sequence ID" value="MDR7209054.1"/>
    <property type="molecule type" value="Genomic_DNA"/>
</dbReference>